<keyword evidence="2" id="KW-1185">Reference proteome</keyword>
<name>A0A2D2DPN8_9BURK</name>
<evidence type="ECO:0000313" key="1">
    <source>
        <dbReference type="EMBL" id="ATQ76949.1"/>
    </source>
</evidence>
<dbReference type="Proteomes" id="UP000229897">
    <property type="component" value="Chromosome"/>
</dbReference>
<protein>
    <submittedName>
        <fullName evidence="1">Uncharacterized protein</fullName>
    </submittedName>
</protein>
<organism evidence="1 2">
    <name type="scientific">Massilia violaceinigra</name>
    <dbReference type="NCBI Taxonomy" id="2045208"/>
    <lineage>
        <taxon>Bacteria</taxon>
        <taxon>Pseudomonadati</taxon>
        <taxon>Pseudomonadota</taxon>
        <taxon>Betaproteobacteria</taxon>
        <taxon>Burkholderiales</taxon>
        <taxon>Oxalobacteraceae</taxon>
        <taxon>Telluria group</taxon>
        <taxon>Massilia</taxon>
    </lineage>
</organism>
<reference evidence="1" key="1">
    <citation type="submission" date="2017-10" db="EMBL/GenBank/DDBJ databases">
        <title>Massilia psychrophilum sp. nov., a novel purple-pigmented bacterium isolated from Tianshan glacier, Xinjiang Municipality, China.</title>
        <authorList>
            <person name="Wang H."/>
        </authorList>
    </citation>
    <scope>NUCLEOTIDE SEQUENCE [LARGE SCALE GENOMIC DNA]</scope>
    <source>
        <strain evidence="1">B2</strain>
    </source>
</reference>
<dbReference type="AlphaFoldDB" id="A0A2D2DPN8"/>
<evidence type="ECO:0000313" key="2">
    <source>
        <dbReference type="Proteomes" id="UP000229897"/>
    </source>
</evidence>
<dbReference type="EMBL" id="CP024608">
    <property type="protein sequence ID" value="ATQ76949.1"/>
    <property type="molecule type" value="Genomic_DNA"/>
</dbReference>
<sequence length="69" mass="7674">MAKDVAAAPRADQEAAQAKRARDWLSVIDAMLKADLKNDALAEWTKFRAAYPNHPVPDEMLARIAAIKR</sequence>
<accession>A0A2D2DPN8</accession>
<proteinExistence type="predicted"/>
<dbReference type="KEGG" id="mass:CR152_22375"/>
<gene>
    <name evidence="1" type="ORF">CR152_22375</name>
</gene>